<proteinExistence type="predicted"/>
<keyword evidence="1" id="KW-1133">Transmembrane helix</keyword>
<reference evidence="2" key="1">
    <citation type="submission" date="2022-09" db="EMBL/GenBank/DDBJ databases">
        <title>Bacterial diversity in gut of crayfish and pufferfish.</title>
        <authorList>
            <person name="Huang Y."/>
        </authorList>
    </citation>
    <scope>NUCLEOTIDE SEQUENCE</scope>
    <source>
        <strain evidence="2">PR12</strain>
    </source>
</reference>
<feature type="transmembrane region" description="Helical" evidence="1">
    <location>
        <begin position="130"/>
        <end position="148"/>
    </location>
</feature>
<sequence length="157" mass="17365">MPATHTPSALRTALKSIAIFEALKGFAALLGLLGLLSLLHHDLHRLALELIGHVGLSPEARYPAVLIGWVDKINATPIHTLVLLGGTYIAVRWLEAWGLWQDKAWGEWLGALSSGLYIPLEVQHLLAHRHWQGALVLLLNIVVVAVLLRRLQLRRKA</sequence>
<dbReference type="Pfam" id="PF09900">
    <property type="entry name" value="DUF2127"/>
    <property type="match status" value="1"/>
</dbReference>
<keyword evidence="3" id="KW-1185">Reference proteome</keyword>
<evidence type="ECO:0000313" key="3">
    <source>
        <dbReference type="Proteomes" id="UP001058290"/>
    </source>
</evidence>
<dbReference type="InterPro" id="IPR021125">
    <property type="entry name" value="DUF2127"/>
</dbReference>
<dbReference type="Proteomes" id="UP001058290">
    <property type="component" value="Chromosome"/>
</dbReference>
<evidence type="ECO:0000313" key="2">
    <source>
        <dbReference type="EMBL" id="UXC19718.1"/>
    </source>
</evidence>
<keyword evidence="1" id="KW-0812">Transmembrane</keyword>
<evidence type="ECO:0000256" key="1">
    <source>
        <dbReference type="SAM" id="Phobius"/>
    </source>
</evidence>
<dbReference type="EMBL" id="CP104377">
    <property type="protein sequence ID" value="UXC19718.1"/>
    <property type="molecule type" value="Genomic_DNA"/>
</dbReference>
<organism evidence="2 3">
    <name type="scientific">Comamonas squillarum</name>
    <dbReference type="NCBI Taxonomy" id="2977320"/>
    <lineage>
        <taxon>Bacteria</taxon>
        <taxon>Pseudomonadati</taxon>
        <taxon>Pseudomonadota</taxon>
        <taxon>Betaproteobacteria</taxon>
        <taxon>Burkholderiales</taxon>
        <taxon>Comamonadaceae</taxon>
        <taxon>Comamonas</taxon>
    </lineage>
</organism>
<protein>
    <submittedName>
        <fullName evidence="2">DUF2127 domain-containing protein</fullName>
    </submittedName>
</protein>
<feature type="transmembrane region" description="Helical" evidence="1">
    <location>
        <begin position="17"/>
        <end position="39"/>
    </location>
</feature>
<gene>
    <name evidence="2" type="ORF">N4T19_06270</name>
</gene>
<dbReference type="RefSeq" id="WP_116924468.1">
    <property type="nucleotide sequence ID" value="NZ_CP104377.1"/>
</dbReference>
<keyword evidence="1" id="KW-0472">Membrane</keyword>
<accession>A0ABY6A0C8</accession>
<name>A0ABY6A0C8_9BURK</name>